<keyword evidence="10" id="KW-0049">Antioxidant</keyword>
<keyword evidence="7" id="KW-0479">Metal-binding</keyword>
<dbReference type="PANTHER" id="PTHR43590">
    <property type="entry name" value="ARSENIC RESISTANCE PROTEIN ARSH (AFU_ORTHOLOGUE AFUA_5G15030)"/>
    <property type="match status" value="1"/>
</dbReference>
<evidence type="ECO:0000256" key="13">
    <source>
        <dbReference type="ARBA" id="ARBA00023014"/>
    </source>
</evidence>
<evidence type="ECO:0000256" key="17">
    <source>
        <dbReference type="SAM" id="MobiDB-lite"/>
    </source>
</evidence>
<evidence type="ECO:0000256" key="10">
    <source>
        <dbReference type="ARBA" id="ARBA00022862"/>
    </source>
</evidence>
<keyword evidence="14" id="KW-0456">Lyase</keyword>
<dbReference type="InterPro" id="IPR036249">
    <property type="entry name" value="Thioredoxin-like_sf"/>
</dbReference>
<evidence type="ECO:0000259" key="18">
    <source>
        <dbReference type="PROSITE" id="PS51352"/>
    </source>
</evidence>
<dbReference type="Proteomes" id="UP000649114">
    <property type="component" value="Unassembled WGS sequence"/>
</dbReference>
<keyword evidence="4" id="KW-0575">Peroxidase</keyword>
<dbReference type="InterPro" id="IPR045020">
    <property type="entry name" value="PRX_1cys"/>
</dbReference>
<evidence type="ECO:0000256" key="1">
    <source>
        <dbReference type="ARBA" id="ARBA00001917"/>
    </source>
</evidence>
<dbReference type="Gene3D" id="3.20.19.10">
    <property type="entry name" value="Aconitase, domain 4"/>
    <property type="match status" value="1"/>
</dbReference>
<feature type="domain" description="Thioredoxin" evidence="18">
    <location>
        <begin position="56"/>
        <end position="219"/>
    </location>
</feature>
<dbReference type="SUPFAM" id="SSF52218">
    <property type="entry name" value="Flavoproteins"/>
    <property type="match status" value="1"/>
</dbReference>
<dbReference type="Pfam" id="PF00578">
    <property type="entry name" value="AhpC-TSA"/>
    <property type="match status" value="1"/>
</dbReference>
<dbReference type="GO" id="GO:0046872">
    <property type="term" value="F:metal ion binding"/>
    <property type="evidence" value="ECO:0007669"/>
    <property type="project" value="UniProtKB-KW"/>
</dbReference>
<organism evidence="19 20">
    <name type="scientific">Aspergillus lentulus</name>
    <dbReference type="NCBI Taxonomy" id="293939"/>
    <lineage>
        <taxon>Eukaryota</taxon>
        <taxon>Fungi</taxon>
        <taxon>Dikarya</taxon>
        <taxon>Ascomycota</taxon>
        <taxon>Pezizomycotina</taxon>
        <taxon>Eurotiomycetes</taxon>
        <taxon>Eurotiomycetidae</taxon>
        <taxon>Eurotiales</taxon>
        <taxon>Aspergillaceae</taxon>
        <taxon>Aspergillus</taxon>
        <taxon>Aspergillus subgen. Fumigati</taxon>
    </lineage>
</organism>
<dbReference type="CDD" id="cd01577">
    <property type="entry name" value="IPMI_Swivel"/>
    <property type="match status" value="1"/>
</dbReference>
<reference evidence="19" key="2">
    <citation type="submission" date="2020-04" db="EMBL/GenBank/DDBJ databases">
        <authorList>
            <person name="Santos R.A.C."/>
            <person name="Steenwyk J.L."/>
            <person name="Rivero-Menendez O."/>
            <person name="Mead M.E."/>
            <person name="Silva L.P."/>
            <person name="Bastos R.W."/>
            <person name="Alastruey-Izquierdo A."/>
            <person name="Goldman G.H."/>
            <person name="Rokas A."/>
        </authorList>
    </citation>
    <scope>NUCLEOTIDE SEQUENCE</scope>
    <source>
        <strain evidence="19">CNM-CM8927</strain>
    </source>
</reference>
<keyword evidence="6" id="KW-0288">FMN</keyword>
<evidence type="ECO:0000256" key="15">
    <source>
        <dbReference type="ARBA" id="ARBA00023284"/>
    </source>
</evidence>
<dbReference type="Gene3D" id="3.30.499.10">
    <property type="entry name" value="Aconitase, domain 3"/>
    <property type="match status" value="2"/>
</dbReference>
<dbReference type="InterPro" id="IPR015931">
    <property type="entry name" value="Acnase/IPM_dHydase_lsu_aba_1/3"/>
</dbReference>
<dbReference type="InterPro" id="IPR000866">
    <property type="entry name" value="AhpC/TSA"/>
</dbReference>
<protein>
    <recommendedName>
        <fullName evidence="18">Thioredoxin domain-containing protein</fullName>
    </recommendedName>
</protein>
<dbReference type="InterPro" id="IPR011827">
    <property type="entry name" value="LeuD_type2/HacB/DmdB"/>
</dbReference>
<proteinExistence type="inferred from homology"/>
<dbReference type="SUPFAM" id="SSF53732">
    <property type="entry name" value="Aconitase iron-sulfur domain"/>
    <property type="match status" value="1"/>
</dbReference>
<evidence type="ECO:0000256" key="2">
    <source>
        <dbReference type="ARBA" id="ARBA00007185"/>
    </source>
</evidence>
<evidence type="ECO:0000256" key="9">
    <source>
        <dbReference type="ARBA" id="ARBA00022857"/>
    </source>
</evidence>
<dbReference type="PROSITE" id="PS51352">
    <property type="entry name" value="THIOREDOXIN_2"/>
    <property type="match status" value="1"/>
</dbReference>
<keyword evidence="5" id="KW-0285">Flavoprotein</keyword>
<evidence type="ECO:0000256" key="16">
    <source>
        <dbReference type="ARBA" id="ARBA00025719"/>
    </source>
</evidence>
<dbReference type="InterPro" id="IPR019479">
    <property type="entry name" value="Peroxiredoxin_C"/>
</dbReference>
<evidence type="ECO:0000256" key="14">
    <source>
        <dbReference type="ARBA" id="ARBA00023239"/>
    </source>
</evidence>
<dbReference type="GO" id="GO:0051920">
    <property type="term" value="F:peroxiredoxin activity"/>
    <property type="evidence" value="ECO:0007669"/>
    <property type="project" value="InterPro"/>
</dbReference>
<comment type="similarity">
    <text evidence="2">Belongs to the aconitase/IPM isomerase family.</text>
</comment>
<dbReference type="FunFam" id="3.40.30.10:FF:000011">
    <property type="entry name" value="Peroxiredoxin PRX1"/>
    <property type="match status" value="1"/>
</dbReference>
<evidence type="ECO:0000313" key="20">
    <source>
        <dbReference type="Proteomes" id="UP000649114"/>
    </source>
</evidence>
<evidence type="ECO:0000313" key="19">
    <source>
        <dbReference type="EMBL" id="KAF4206435.1"/>
    </source>
</evidence>
<comment type="subunit">
    <text evidence="3">Homotetramer.</text>
</comment>
<gene>
    <name evidence="19" type="ORF">CNMCM8927_004829</name>
</gene>
<keyword evidence="13" id="KW-0411">Iron-sulfur</keyword>
<keyword evidence="9" id="KW-0521">NADP</keyword>
<dbReference type="PANTHER" id="PTHR43590:SF1">
    <property type="entry name" value="ARSENIC RESISTANCE PROTEIN ARSH (AFU_ORTHOLOGUE AFUA_5G15030)"/>
    <property type="match status" value="1"/>
</dbReference>
<evidence type="ECO:0000256" key="8">
    <source>
        <dbReference type="ARBA" id="ARBA00022741"/>
    </source>
</evidence>
<dbReference type="Pfam" id="PF00330">
    <property type="entry name" value="Aconitase"/>
    <property type="match status" value="2"/>
</dbReference>
<dbReference type="AlphaFoldDB" id="A0AAN5YS80"/>
<accession>A0AAN5YS80</accession>
<dbReference type="EMBL" id="JAAAPU010000029">
    <property type="protein sequence ID" value="KAF4206435.1"/>
    <property type="molecule type" value="Genomic_DNA"/>
</dbReference>
<comment type="caution">
    <text evidence="19">The sequence shown here is derived from an EMBL/GenBank/DDBJ whole genome shotgun (WGS) entry which is preliminary data.</text>
</comment>
<comment type="cofactor">
    <cofactor evidence="1">
        <name>FMN</name>
        <dbReference type="ChEBI" id="CHEBI:58210"/>
    </cofactor>
</comment>
<dbReference type="CDD" id="cd03016">
    <property type="entry name" value="PRX_1cys"/>
    <property type="match status" value="1"/>
</dbReference>
<dbReference type="InterPro" id="IPR014063">
    <property type="entry name" value="Arsenate-R_ArsH"/>
</dbReference>
<dbReference type="Pfam" id="PF10417">
    <property type="entry name" value="1-cysPrx_C"/>
    <property type="match status" value="1"/>
</dbReference>
<dbReference type="InterPro" id="IPR005025">
    <property type="entry name" value="FMN_Rdtase-like_dom"/>
</dbReference>
<dbReference type="InterPro" id="IPR033940">
    <property type="entry name" value="IPMI_Swivel"/>
</dbReference>
<reference evidence="19" key="1">
    <citation type="journal article" date="2020" name="bioRxiv">
        <title>Genomic and phenotypic heterogeneity of clinical isolates of the human pathogens Aspergillus fumigatus, Aspergillus lentulus and Aspergillus fumigatiaffinis.</title>
        <authorList>
            <person name="dos Santos R.A.C."/>
            <person name="Steenwyk J.L."/>
            <person name="Rivero-Menendez O."/>
            <person name="Mead M.E."/>
            <person name="Silva L.P."/>
            <person name="Bastos R.W."/>
            <person name="Alastruey-Izquierdo A."/>
            <person name="Goldman G.H."/>
            <person name="Rokas A."/>
        </authorList>
    </citation>
    <scope>NUCLEOTIDE SEQUENCE</scope>
    <source>
        <strain evidence="19">CNM-CM8927</strain>
    </source>
</reference>
<keyword evidence="8" id="KW-0547">Nucleotide-binding</keyword>
<evidence type="ECO:0000256" key="11">
    <source>
        <dbReference type="ARBA" id="ARBA00023002"/>
    </source>
</evidence>
<dbReference type="NCBIfam" id="TIGR02690">
    <property type="entry name" value="resist_ArsH"/>
    <property type="match status" value="1"/>
</dbReference>
<dbReference type="Gene3D" id="3.40.30.10">
    <property type="entry name" value="Glutaredoxin"/>
    <property type="match status" value="1"/>
</dbReference>
<sequence>MASILPRTGFRALSALPRAGPVSRVAFSRQLLRAQPLVQPFGRRFLATVPQEQPRLRLGSTAPNFKAQTTHGEIDFHEFIGDSWAILFSHPADFTPVCTTELGAFAKLKGEFDKRGVKMIGLSADDLSSHGDWVKDINEVASTTVQFPIIADPERKVAFLYDMIDQRDLDNIAEKGIPFTIRAVFIIDPAKKIRLTMLYPASTGRNSAEVLRVIDALQAADKKGIATPIDWTVGEDVIVPPSVSTEDAKKKFGNVRDLIEVLQNLGHVRESSALADVLRVCTQPQDLGGLGLDDASDLSAQHESEVLFLVSAWLEALNSEDRSRSMPAPLPSRPPGRRGMTLSEKIFALHDIAHRGWVAPGDLIRVDVDWVIASEASWAGMETTYNDLGKPGIHRNDRFWLAGDHVVDPRFRDVPKVRALIDASERAKRVFKMTEYQGMNYTILHTEFYRERAQPGMLIIGSDSHTCSSGALGCLAIGLGAADVTLPLVTGETWFKVPESINIRLWGVPKPGIGGKDVILYILQQLKRNTVASDRIVEFSGTGAQYLSADARFAICNMTAELGGITGVFVPDHITRDFVDKRRLKQHKNLITYFRPDNDAQYAAELDIDLGNVQSFFARYPRPDDVVPVSDYAGLRLDGCFIGACTTTEEDLILAALLLEQGLKKGYRPVKHGKRKVVPGSMPILRRLRESCLTDVYEAAGFEIGVPGCSYCVGMSADQAAPGEVWLSSQNRNFENRMGKGSIGHLGSAATVAASSFEMRLTDPHDLLSKTGSPSHPTFVEPSGSRALSPERLESSIFPKYTQEPRFPGTLRGKVQLLGDFIDTDALAPAEFLMDMKTNEQIGLHCLQYTHPLFRQRAEEGFNIIVAGQAFGCGSSREQAVMALLGCGIECVIAKSFAFIFQRNMPNLGLLGITMPNESFYAAAKDGSEISIDLRAHVIHIDGLRFEFELSQMEQELFRHGGITSAFRKFGNSLFEELTAAKNVGTSHKEKDCHAPNELQWTLALPESEDDPKIREKYRPFLLNPQQAAEDWANRLELDTVLDMAEKDLRTTQKRIKILVLYGSLRKRSYSKLVAFEASRILFRLGCDVRVFNPEGLPVKDDVQHTHPKVQELRELSTWSDGHLWVSPEQHGNLTAVFKNQIDWIPLSTGSVRPTQGRTLAIAQVCGGSQSFNAVNSLRILGRWMRMFVIPNQSSIPKAYTHFPDAGQPGDNHLMPSGNRDRLVDCMEEFVKYTILMRPHFDLFADRYSEREERRLKQAAQAA</sequence>
<dbReference type="GO" id="GO:0051536">
    <property type="term" value="F:iron-sulfur cluster binding"/>
    <property type="evidence" value="ECO:0007669"/>
    <property type="project" value="UniProtKB-KW"/>
</dbReference>
<evidence type="ECO:0000256" key="5">
    <source>
        <dbReference type="ARBA" id="ARBA00022630"/>
    </source>
</evidence>
<dbReference type="InterPro" id="IPR036008">
    <property type="entry name" value="Aconitase_4Fe-4S_dom"/>
</dbReference>
<feature type="region of interest" description="Disordered" evidence="17">
    <location>
        <begin position="769"/>
        <end position="788"/>
    </location>
</feature>
<dbReference type="GO" id="GO:0016836">
    <property type="term" value="F:hydro-lyase activity"/>
    <property type="evidence" value="ECO:0007669"/>
    <property type="project" value="InterPro"/>
</dbReference>
<dbReference type="InterPro" id="IPR029039">
    <property type="entry name" value="Flavoprotein-like_sf"/>
</dbReference>
<dbReference type="GO" id="GO:0016655">
    <property type="term" value="F:oxidoreductase activity, acting on NAD(P)H, quinone or similar compound as acceptor"/>
    <property type="evidence" value="ECO:0007669"/>
    <property type="project" value="TreeGrafter"/>
</dbReference>
<dbReference type="Gene3D" id="3.40.50.360">
    <property type="match status" value="1"/>
</dbReference>
<dbReference type="GO" id="GO:0000166">
    <property type="term" value="F:nucleotide binding"/>
    <property type="evidence" value="ECO:0007669"/>
    <property type="project" value="UniProtKB-KW"/>
</dbReference>
<dbReference type="Pfam" id="PF03358">
    <property type="entry name" value="FMN_red"/>
    <property type="match status" value="1"/>
</dbReference>
<dbReference type="NCBIfam" id="TIGR02087">
    <property type="entry name" value="LEUD_arch"/>
    <property type="match status" value="1"/>
</dbReference>
<dbReference type="FunFam" id="3.40.50.360:FF:000027">
    <property type="entry name" value="Arsenical resistance protein ArsH"/>
    <property type="match status" value="1"/>
</dbReference>
<dbReference type="PRINTS" id="PR00415">
    <property type="entry name" value="ACONITASE"/>
</dbReference>
<dbReference type="Pfam" id="PF00694">
    <property type="entry name" value="Aconitase_C"/>
    <property type="match status" value="1"/>
</dbReference>
<comment type="similarity">
    <text evidence="16">Belongs to the peroxiredoxin family. Prx6 subfamily.</text>
</comment>
<dbReference type="InterPro" id="IPR000573">
    <property type="entry name" value="AconitaseA/IPMdHydase_ssu_swvl"/>
</dbReference>
<evidence type="ECO:0000256" key="7">
    <source>
        <dbReference type="ARBA" id="ARBA00022723"/>
    </source>
</evidence>
<keyword evidence="11" id="KW-0560">Oxidoreductase</keyword>
<dbReference type="SUPFAM" id="SSF52016">
    <property type="entry name" value="LeuD/IlvD-like"/>
    <property type="match status" value="1"/>
</dbReference>
<keyword evidence="12" id="KW-0408">Iron</keyword>
<dbReference type="InterPro" id="IPR013766">
    <property type="entry name" value="Thioredoxin_domain"/>
</dbReference>
<name>A0AAN5YS80_ASPLE</name>
<dbReference type="InterPro" id="IPR001030">
    <property type="entry name" value="Acoase/IPM_deHydtase_lsu_aba"/>
</dbReference>
<keyword evidence="15" id="KW-0676">Redox-active center</keyword>
<dbReference type="InterPro" id="IPR015928">
    <property type="entry name" value="Aconitase/3IPM_dehydase_swvl"/>
</dbReference>
<evidence type="ECO:0000256" key="12">
    <source>
        <dbReference type="ARBA" id="ARBA00023004"/>
    </source>
</evidence>
<dbReference type="SUPFAM" id="SSF52833">
    <property type="entry name" value="Thioredoxin-like"/>
    <property type="match status" value="1"/>
</dbReference>
<evidence type="ECO:0000256" key="3">
    <source>
        <dbReference type="ARBA" id="ARBA00011881"/>
    </source>
</evidence>
<dbReference type="Gene3D" id="3.30.1020.10">
    <property type="entry name" value="Antioxidant, Horf6, Chain A, domain2"/>
    <property type="match status" value="1"/>
</dbReference>
<evidence type="ECO:0000256" key="4">
    <source>
        <dbReference type="ARBA" id="ARBA00022559"/>
    </source>
</evidence>
<evidence type="ECO:0000256" key="6">
    <source>
        <dbReference type="ARBA" id="ARBA00022643"/>
    </source>
</evidence>